<accession>A0A3P1CKH5</accession>
<dbReference type="Pfam" id="PF01381">
    <property type="entry name" value="HTH_3"/>
    <property type="match status" value="1"/>
</dbReference>
<gene>
    <name evidence="2" type="ORF">EHT87_16365</name>
</gene>
<dbReference type="Gene3D" id="1.10.260.40">
    <property type="entry name" value="lambda repressor-like DNA-binding domains"/>
    <property type="match status" value="1"/>
</dbReference>
<dbReference type="CDD" id="cd00093">
    <property type="entry name" value="HTH_XRE"/>
    <property type="match status" value="1"/>
</dbReference>
<dbReference type="InterPro" id="IPR010982">
    <property type="entry name" value="Lambda_DNA-bd_dom_sf"/>
</dbReference>
<evidence type="ECO:0000259" key="1">
    <source>
        <dbReference type="PROSITE" id="PS50943"/>
    </source>
</evidence>
<comment type="caution">
    <text evidence="2">The sequence shown here is derived from an EMBL/GenBank/DDBJ whole genome shotgun (WGS) entry which is preliminary data.</text>
</comment>
<dbReference type="OrthoDB" id="962947at2"/>
<organism evidence="2 3">
    <name type="scientific">Larkinella knui</name>
    <dbReference type="NCBI Taxonomy" id="2025310"/>
    <lineage>
        <taxon>Bacteria</taxon>
        <taxon>Pseudomonadati</taxon>
        <taxon>Bacteroidota</taxon>
        <taxon>Cytophagia</taxon>
        <taxon>Cytophagales</taxon>
        <taxon>Spirosomataceae</taxon>
        <taxon>Larkinella</taxon>
    </lineage>
</organism>
<evidence type="ECO:0000313" key="3">
    <source>
        <dbReference type="Proteomes" id="UP000274271"/>
    </source>
</evidence>
<reference evidence="2 3" key="1">
    <citation type="submission" date="2018-11" db="EMBL/GenBank/DDBJ databases">
        <authorList>
            <person name="Zhou Z."/>
            <person name="Wang G."/>
        </authorList>
    </citation>
    <scope>NUCLEOTIDE SEQUENCE [LARGE SCALE GENOMIC DNA]</scope>
    <source>
        <strain evidence="2 3">KCTC42998</strain>
    </source>
</reference>
<dbReference type="AlphaFoldDB" id="A0A3P1CKH5"/>
<dbReference type="SUPFAM" id="SSF47413">
    <property type="entry name" value="lambda repressor-like DNA-binding domains"/>
    <property type="match status" value="1"/>
</dbReference>
<name>A0A3P1CKH5_9BACT</name>
<dbReference type="InterPro" id="IPR001387">
    <property type="entry name" value="Cro/C1-type_HTH"/>
</dbReference>
<dbReference type="Proteomes" id="UP000274271">
    <property type="component" value="Unassembled WGS sequence"/>
</dbReference>
<dbReference type="GO" id="GO:0003677">
    <property type="term" value="F:DNA binding"/>
    <property type="evidence" value="ECO:0007669"/>
    <property type="project" value="InterPro"/>
</dbReference>
<feature type="domain" description="HTH cro/C1-type" evidence="1">
    <location>
        <begin position="8"/>
        <end position="63"/>
    </location>
</feature>
<proteinExistence type="predicted"/>
<dbReference type="EMBL" id="RQJP01000003">
    <property type="protein sequence ID" value="RRB13832.1"/>
    <property type="molecule type" value="Genomic_DNA"/>
</dbReference>
<protein>
    <submittedName>
        <fullName evidence="2">Helix-turn-helix domain-containing protein</fullName>
    </submittedName>
</protein>
<dbReference type="SMART" id="SM00530">
    <property type="entry name" value="HTH_XRE"/>
    <property type="match status" value="1"/>
</dbReference>
<dbReference type="PROSITE" id="PS50943">
    <property type="entry name" value="HTH_CROC1"/>
    <property type="match status" value="1"/>
</dbReference>
<keyword evidence="3" id="KW-1185">Reference proteome</keyword>
<sequence length="116" mass="13500">MESLGDRIKMRRELLKMSQDTLAQLMNKKHRTAVSVWEKGKSEPSLSDIRKLAEILSTTTIWLIEGIEEKQITVIEPPTGYVMMKAEEVIEMQRQLLESKDRKLEEKDRELVKKSA</sequence>
<evidence type="ECO:0000313" key="2">
    <source>
        <dbReference type="EMBL" id="RRB13832.1"/>
    </source>
</evidence>